<dbReference type="InParanoid" id="A0A369JY09"/>
<keyword evidence="2" id="KW-0456">Lyase</keyword>
<sequence>MTLEHLSNTVRSSASNALGQSGGTDYDVAAVIKNFLKVLPSRKITKDEGTTRKIMDAMQAEMDSYNLSSPLLKRIMYLAASLAELAFPGLALEEKKNIALYTWYVVYIDDASLNDNRPFVAFQQRFTLGLPQLDPVLDAYASVLHALCDQYDTLPANFILSATFDYVNATCLEPALEALPPVSGPTLFPGFLRDRTGLGIPYALFVFTRSRGHMLDFASLFQALPDMNFYIAAINDILSFYKEELAGEQGNYIYNRAHAEGKAPLSVLSDTIEELLEASAMVSVALQRTPEALDAWKNFEAGVISWHLEQDRYRLKELDLYSGR</sequence>
<proteinExistence type="inferred from homology"/>
<organism evidence="3 4">
    <name type="scientific">Hypsizygus marmoreus</name>
    <name type="common">White beech mushroom</name>
    <name type="synonym">Agaricus marmoreus</name>
    <dbReference type="NCBI Taxonomy" id="39966"/>
    <lineage>
        <taxon>Eukaryota</taxon>
        <taxon>Fungi</taxon>
        <taxon>Dikarya</taxon>
        <taxon>Basidiomycota</taxon>
        <taxon>Agaricomycotina</taxon>
        <taxon>Agaricomycetes</taxon>
        <taxon>Agaricomycetidae</taxon>
        <taxon>Agaricales</taxon>
        <taxon>Tricholomatineae</taxon>
        <taxon>Lyophyllaceae</taxon>
        <taxon>Hypsizygus</taxon>
    </lineage>
</organism>
<dbReference type="Proteomes" id="UP000076154">
    <property type="component" value="Unassembled WGS sequence"/>
</dbReference>
<evidence type="ECO:0000256" key="2">
    <source>
        <dbReference type="ARBA" id="ARBA00023239"/>
    </source>
</evidence>
<gene>
    <name evidence="3" type="primary">TRI5_0</name>
    <name evidence="3" type="ORF">Hypma_006080</name>
</gene>
<dbReference type="SUPFAM" id="SSF48576">
    <property type="entry name" value="Terpenoid synthases"/>
    <property type="match status" value="1"/>
</dbReference>
<dbReference type="EMBL" id="LUEZ02000040">
    <property type="protein sequence ID" value="RDB26110.1"/>
    <property type="molecule type" value="Genomic_DNA"/>
</dbReference>
<evidence type="ECO:0000256" key="1">
    <source>
        <dbReference type="ARBA" id="ARBA00007946"/>
    </source>
</evidence>
<evidence type="ECO:0000313" key="3">
    <source>
        <dbReference type="EMBL" id="RDB26110.1"/>
    </source>
</evidence>
<dbReference type="InterPro" id="IPR024652">
    <property type="entry name" value="Trichodiene_synth"/>
</dbReference>
<dbReference type="SFLD" id="SFLDS00005">
    <property type="entry name" value="Isoprenoid_Synthase_Type_I"/>
    <property type="match status" value="1"/>
</dbReference>
<reference evidence="3" key="1">
    <citation type="submission" date="2018-04" db="EMBL/GenBank/DDBJ databases">
        <title>Whole genome sequencing of Hypsizygus marmoreus.</title>
        <authorList>
            <person name="Choi I.-G."/>
            <person name="Min B."/>
            <person name="Kim J.-G."/>
            <person name="Kim S."/>
            <person name="Oh Y.-L."/>
            <person name="Kong W.-S."/>
            <person name="Park H."/>
            <person name="Jeong J."/>
            <person name="Song E.-S."/>
        </authorList>
    </citation>
    <scope>NUCLEOTIDE SEQUENCE [LARGE SCALE GENOMIC DNA]</scope>
    <source>
        <strain evidence="3">51987-8</strain>
    </source>
</reference>
<dbReference type="AlphaFoldDB" id="A0A369JY09"/>
<dbReference type="GO" id="GO:0016838">
    <property type="term" value="F:carbon-oxygen lyase activity, acting on phosphates"/>
    <property type="evidence" value="ECO:0007669"/>
    <property type="project" value="InterPro"/>
</dbReference>
<name>A0A369JY09_HYPMA</name>
<comment type="caution">
    <text evidence="3">The sequence shown here is derived from an EMBL/GenBank/DDBJ whole genome shotgun (WGS) entry which is preliminary data.</text>
</comment>
<evidence type="ECO:0000313" key="4">
    <source>
        <dbReference type="Proteomes" id="UP000076154"/>
    </source>
</evidence>
<dbReference type="Pfam" id="PF06330">
    <property type="entry name" value="TRI5"/>
    <property type="match status" value="1"/>
</dbReference>
<comment type="similarity">
    <text evidence="1">Belongs to the trichodiene synthase family.</text>
</comment>
<protein>
    <submittedName>
        <fullName evidence="3">Trichodiene synthase</fullName>
    </submittedName>
</protein>
<keyword evidence="4" id="KW-1185">Reference proteome</keyword>
<dbReference type="Gene3D" id="1.10.600.10">
    <property type="entry name" value="Farnesyl Diphosphate Synthase"/>
    <property type="match status" value="1"/>
</dbReference>
<dbReference type="OrthoDB" id="2998174at2759"/>
<dbReference type="SFLD" id="SFLDG01021">
    <property type="entry name" value="Trichodiene_Synthase_Like"/>
    <property type="match status" value="1"/>
</dbReference>
<dbReference type="InterPro" id="IPR008949">
    <property type="entry name" value="Isoprenoid_synthase_dom_sf"/>
</dbReference>
<accession>A0A369JY09</accession>